<reference evidence="1" key="1">
    <citation type="submission" date="2013-07" db="EMBL/GenBank/DDBJ databases">
        <title>The genome of an arbuscular mycorrhizal fungus provides insights into the evolution of the oldest plant symbiosis.</title>
        <authorList>
            <consortium name="DOE Joint Genome Institute"/>
            <person name="Tisserant E."/>
            <person name="Malbreil M."/>
            <person name="Kuo A."/>
            <person name="Kohler A."/>
            <person name="Symeonidi A."/>
            <person name="Balestrini R."/>
            <person name="Charron P."/>
            <person name="Duensing N."/>
            <person name="Frei-dit-Frey N."/>
            <person name="Gianinazzi-Pearson V."/>
            <person name="Gilbert B."/>
            <person name="Handa Y."/>
            <person name="Hijri M."/>
            <person name="Kaul R."/>
            <person name="Kawaguchi M."/>
            <person name="Krajinski F."/>
            <person name="Lammers P."/>
            <person name="Lapierre D."/>
            <person name="Masclaux F.G."/>
            <person name="Murat C."/>
            <person name="Morin E."/>
            <person name="Ndikumana S."/>
            <person name="Pagni M."/>
            <person name="Petitpierre D."/>
            <person name="Requena N."/>
            <person name="Rosikiewicz P."/>
            <person name="Riley R."/>
            <person name="Saito K."/>
            <person name="San Clemente H."/>
            <person name="Shapiro H."/>
            <person name="van Tuinen D."/>
            <person name="Becard G."/>
            <person name="Bonfante P."/>
            <person name="Paszkowski U."/>
            <person name="Shachar-Hill Y."/>
            <person name="Young J.P."/>
            <person name="Sanders I.R."/>
            <person name="Henrissat B."/>
            <person name="Rensing S.A."/>
            <person name="Grigoriev I.V."/>
            <person name="Corradi N."/>
            <person name="Roux C."/>
            <person name="Martin F."/>
        </authorList>
    </citation>
    <scope>NUCLEOTIDE SEQUENCE</scope>
    <source>
        <strain evidence="1">DAOM 197198</strain>
    </source>
</reference>
<proteinExistence type="predicted"/>
<dbReference type="HOGENOM" id="CLU_2489523_0_0_1"/>
<gene>
    <name evidence="1" type="ORF">GLOINDRAFT_341111</name>
</gene>
<accession>U9SIJ1</accession>
<feature type="non-terminal residue" evidence="1">
    <location>
        <position position="87"/>
    </location>
</feature>
<dbReference type="AlphaFoldDB" id="U9SIJ1"/>
<protein>
    <submittedName>
        <fullName evidence="1">Uncharacterized protein</fullName>
    </submittedName>
</protein>
<dbReference type="EMBL" id="KI301056">
    <property type="protein sequence ID" value="ERZ95669.1"/>
    <property type="molecule type" value="Genomic_DNA"/>
</dbReference>
<sequence>MHNPKNFYTKELDTAGIDLFNQTFIYIIHIFIFAKNLLHSFCKDSEDQDGEKRRRISCYNYRHFNDSMFNTTPSIKRIYSVRWMNSN</sequence>
<name>U9SIJ1_RHIID</name>
<evidence type="ECO:0000313" key="1">
    <source>
        <dbReference type="EMBL" id="ERZ95669.1"/>
    </source>
</evidence>
<organism evidence="1">
    <name type="scientific">Rhizophagus irregularis (strain DAOM 181602 / DAOM 197198 / MUCL 43194)</name>
    <name type="common">Arbuscular mycorrhizal fungus</name>
    <name type="synonym">Glomus intraradices</name>
    <dbReference type="NCBI Taxonomy" id="747089"/>
    <lineage>
        <taxon>Eukaryota</taxon>
        <taxon>Fungi</taxon>
        <taxon>Fungi incertae sedis</taxon>
        <taxon>Mucoromycota</taxon>
        <taxon>Glomeromycotina</taxon>
        <taxon>Glomeromycetes</taxon>
        <taxon>Glomerales</taxon>
        <taxon>Glomeraceae</taxon>
        <taxon>Rhizophagus</taxon>
    </lineage>
</organism>